<dbReference type="FunCoup" id="D6X1E7">
    <property type="interactions" value="23"/>
</dbReference>
<dbReference type="GO" id="GO:0008395">
    <property type="term" value="F:steroid hydroxylase activity"/>
    <property type="evidence" value="ECO:0000318"/>
    <property type="project" value="GO_Central"/>
</dbReference>
<keyword evidence="4" id="KW-0503">Monooxygenase</keyword>
<accession>D6X1E7</accession>
<dbReference type="PRINTS" id="PR00463">
    <property type="entry name" value="EP450I"/>
</dbReference>
<evidence type="ECO:0000256" key="3">
    <source>
        <dbReference type="ARBA" id="ARBA00023004"/>
    </source>
</evidence>
<keyword evidence="6" id="KW-0472">Membrane</keyword>
<dbReference type="InterPro" id="IPR001128">
    <property type="entry name" value="Cyt_P450"/>
</dbReference>
<sequence length="530" mass="60204">MPQPLTAPPQGEVKVGRGYIEDSNLYCRCLTKVVLSFCFFLCVCVCHRKMAPLWSVLLSFLLFIIAYTWLRRSRNLPPGPWNLPVIGYLAWLNPQFPYLTLTSLSKKYGPIYGLYLGSIYTVVISDAKLIKKTFNKDASSGRAPLHLTHGIMKGFGLICAQGDLWKDQRKFVHNTLRTLGASKVSPNRPTMEALILHHVSDLVQHIKSLGESVTLDPLDSLRHSLGSAINQMVFGKCWSRDDATWKWLQHLQEEGTKHIGVAGPLNFLPLLRFLPKSKQTINFLTEGIRDTHQIYREIIEEQKNSSNETVSNVIQAFLAEKEKRKNEDSVKFYNDQQFHYLLADIFGASLDTTLTTLRWYVLYMAVHQDVQKKVRSLLNDLTLEQIAMVPYFEATIAEVQRIRPVVPVGIPHGSVEELEIAQYKVPPGTMIVPLQWAVHMDANIWDEPEVFKPERFINEEGKFFKPEAFIPFQAGKRMCVGDELARMFLYLFGAALVKNFAISCMGEVDLTGDCGITLTPKPHELIFTSL</sequence>
<keyword evidence="4" id="KW-0560">Oxidoreductase</keyword>
<dbReference type="GO" id="GO:0008202">
    <property type="term" value="P:steroid metabolic process"/>
    <property type="evidence" value="ECO:0000318"/>
    <property type="project" value="GO_Central"/>
</dbReference>
<evidence type="ECO:0000256" key="5">
    <source>
        <dbReference type="PIRSR" id="PIRSR602401-1"/>
    </source>
</evidence>
<dbReference type="AlphaFoldDB" id="D6X1E7"/>
<reference evidence="7 8" key="2">
    <citation type="journal article" date="2010" name="Nucleic Acids Res.">
        <title>BeetleBase in 2010: revisions to provide comprehensive genomic information for Tribolium castaneum.</title>
        <authorList>
            <person name="Kim H.S."/>
            <person name="Murphy T."/>
            <person name="Xia J."/>
            <person name="Caragea D."/>
            <person name="Park Y."/>
            <person name="Beeman R.W."/>
            <person name="Lorenzen M.D."/>
            <person name="Butcher S."/>
            <person name="Manak J.R."/>
            <person name="Brown S.J."/>
        </authorList>
    </citation>
    <scope>GENOME REANNOTATION</scope>
    <source>
        <strain evidence="7 8">Georgia GA2</strain>
    </source>
</reference>
<keyword evidence="3 5" id="KW-0408">Iron</keyword>
<comment type="cofactor">
    <cofactor evidence="5">
        <name>heme</name>
        <dbReference type="ChEBI" id="CHEBI:30413"/>
    </cofactor>
</comment>
<feature type="binding site" description="axial binding residue" evidence="5">
    <location>
        <position position="479"/>
    </location>
    <ligand>
        <name>heme</name>
        <dbReference type="ChEBI" id="CHEBI:30413"/>
    </ligand>
    <ligandPart>
        <name>Fe</name>
        <dbReference type="ChEBI" id="CHEBI:18248"/>
    </ligandPart>
</feature>
<dbReference type="eggNOG" id="KOG0156">
    <property type="taxonomic scope" value="Eukaryota"/>
</dbReference>
<dbReference type="EMBL" id="KQ971368">
    <property type="protein sequence ID" value="EFA10665.2"/>
    <property type="molecule type" value="Genomic_DNA"/>
</dbReference>
<gene>
    <name evidence="7" type="primary">AUGUSTUS-3.0.2_01916</name>
    <name evidence="7" type="ORF">TcasGA2_TC001916</name>
</gene>
<feature type="transmembrane region" description="Helical" evidence="6">
    <location>
        <begin position="53"/>
        <end position="70"/>
    </location>
</feature>
<evidence type="ECO:0000256" key="2">
    <source>
        <dbReference type="ARBA" id="ARBA00022723"/>
    </source>
</evidence>
<dbReference type="HOGENOM" id="CLU_001570_22_0_1"/>
<dbReference type="OMA" id="LYMAREQ"/>
<dbReference type="GO" id="GO:0006805">
    <property type="term" value="P:xenobiotic metabolic process"/>
    <property type="evidence" value="ECO:0000318"/>
    <property type="project" value="GO_Central"/>
</dbReference>
<evidence type="ECO:0000256" key="1">
    <source>
        <dbReference type="ARBA" id="ARBA00010617"/>
    </source>
</evidence>
<evidence type="ECO:0000256" key="4">
    <source>
        <dbReference type="ARBA" id="ARBA00023033"/>
    </source>
</evidence>
<dbReference type="GO" id="GO:0006082">
    <property type="term" value="P:organic acid metabolic process"/>
    <property type="evidence" value="ECO:0000318"/>
    <property type="project" value="GO_Central"/>
</dbReference>
<organism evidence="7 8">
    <name type="scientific">Tribolium castaneum</name>
    <name type="common">Red flour beetle</name>
    <dbReference type="NCBI Taxonomy" id="7070"/>
    <lineage>
        <taxon>Eukaryota</taxon>
        <taxon>Metazoa</taxon>
        <taxon>Ecdysozoa</taxon>
        <taxon>Arthropoda</taxon>
        <taxon>Hexapoda</taxon>
        <taxon>Insecta</taxon>
        <taxon>Pterygota</taxon>
        <taxon>Neoptera</taxon>
        <taxon>Endopterygota</taxon>
        <taxon>Coleoptera</taxon>
        <taxon>Polyphaga</taxon>
        <taxon>Cucujiformia</taxon>
        <taxon>Tenebrionidae</taxon>
        <taxon>Tenebrionidae incertae sedis</taxon>
        <taxon>Tribolium</taxon>
    </lineage>
</organism>
<proteinExistence type="inferred from homology"/>
<comment type="similarity">
    <text evidence="1">Belongs to the cytochrome P450 family.</text>
</comment>
<dbReference type="SUPFAM" id="SSF48264">
    <property type="entry name" value="Cytochrome P450"/>
    <property type="match status" value="1"/>
</dbReference>
<keyword evidence="6" id="KW-0812">Transmembrane</keyword>
<dbReference type="InterPro" id="IPR036396">
    <property type="entry name" value="Cyt_P450_sf"/>
</dbReference>
<keyword evidence="2 5" id="KW-0479">Metal-binding</keyword>
<name>D6X1E7_TRICA</name>
<dbReference type="GO" id="GO:0005737">
    <property type="term" value="C:cytoplasm"/>
    <property type="evidence" value="ECO:0000318"/>
    <property type="project" value="GO_Central"/>
</dbReference>
<dbReference type="PANTHER" id="PTHR24300:SF403">
    <property type="entry name" value="CYTOCHROME P450 306A1"/>
    <property type="match status" value="1"/>
</dbReference>
<keyword evidence="5" id="KW-0349">Heme</keyword>
<dbReference type="Proteomes" id="UP000007266">
    <property type="component" value="Linkage group 9"/>
</dbReference>
<dbReference type="FunFam" id="1.10.630.10:FF:000070">
    <property type="entry name" value="cytochrome P450 18a1"/>
    <property type="match status" value="1"/>
</dbReference>
<dbReference type="PRINTS" id="PR00385">
    <property type="entry name" value="P450"/>
</dbReference>
<dbReference type="GO" id="GO:0016712">
    <property type="term" value="F:oxidoreductase activity, acting on paired donors, with incorporation or reduction of molecular oxygen, reduced flavin or flavoprotein as one donor, and incorporation of one atom of oxygen"/>
    <property type="evidence" value="ECO:0000318"/>
    <property type="project" value="GO_Central"/>
</dbReference>
<evidence type="ECO:0000256" key="6">
    <source>
        <dbReference type="SAM" id="Phobius"/>
    </source>
</evidence>
<protein>
    <submittedName>
        <fullName evidence="7">Cytochrome P450 306A1</fullName>
    </submittedName>
</protein>
<reference evidence="7 8" key="1">
    <citation type="journal article" date="2008" name="Nature">
        <title>The genome of the model beetle and pest Tribolium castaneum.</title>
        <authorList>
            <consortium name="Tribolium Genome Sequencing Consortium"/>
            <person name="Richards S."/>
            <person name="Gibbs R.A."/>
            <person name="Weinstock G.M."/>
            <person name="Brown S.J."/>
            <person name="Denell R."/>
            <person name="Beeman R.W."/>
            <person name="Gibbs R."/>
            <person name="Beeman R.W."/>
            <person name="Brown S.J."/>
            <person name="Bucher G."/>
            <person name="Friedrich M."/>
            <person name="Grimmelikhuijzen C.J."/>
            <person name="Klingler M."/>
            <person name="Lorenzen M."/>
            <person name="Richards S."/>
            <person name="Roth S."/>
            <person name="Schroder R."/>
            <person name="Tautz D."/>
            <person name="Zdobnov E.M."/>
            <person name="Muzny D."/>
            <person name="Gibbs R.A."/>
            <person name="Weinstock G.M."/>
            <person name="Attaway T."/>
            <person name="Bell S."/>
            <person name="Buhay C.J."/>
            <person name="Chandrabose M.N."/>
            <person name="Chavez D."/>
            <person name="Clerk-Blankenburg K.P."/>
            <person name="Cree A."/>
            <person name="Dao M."/>
            <person name="Davis C."/>
            <person name="Chacko J."/>
            <person name="Dinh H."/>
            <person name="Dugan-Rocha S."/>
            <person name="Fowler G."/>
            <person name="Garner T.T."/>
            <person name="Garnes J."/>
            <person name="Gnirke A."/>
            <person name="Hawes A."/>
            <person name="Hernandez J."/>
            <person name="Hines S."/>
            <person name="Holder M."/>
            <person name="Hume J."/>
            <person name="Jhangiani S.N."/>
            <person name="Joshi V."/>
            <person name="Khan Z.M."/>
            <person name="Jackson L."/>
            <person name="Kovar C."/>
            <person name="Kowis A."/>
            <person name="Lee S."/>
            <person name="Lewis L.R."/>
            <person name="Margolis J."/>
            <person name="Morgan M."/>
            <person name="Nazareth L.V."/>
            <person name="Nguyen N."/>
            <person name="Okwuonu G."/>
            <person name="Parker D."/>
            <person name="Richards S."/>
            <person name="Ruiz S.J."/>
            <person name="Santibanez J."/>
            <person name="Savard J."/>
            <person name="Scherer S.E."/>
            <person name="Schneider B."/>
            <person name="Sodergren E."/>
            <person name="Tautz D."/>
            <person name="Vattahil S."/>
            <person name="Villasana D."/>
            <person name="White C.S."/>
            <person name="Wright R."/>
            <person name="Park Y."/>
            <person name="Beeman R.W."/>
            <person name="Lord J."/>
            <person name="Oppert B."/>
            <person name="Lorenzen M."/>
            <person name="Brown S."/>
            <person name="Wang L."/>
            <person name="Savard J."/>
            <person name="Tautz D."/>
            <person name="Richards S."/>
            <person name="Weinstock G."/>
            <person name="Gibbs R.A."/>
            <person name="Liu Y."/>
            <person name="Worley K."/>
            <person name="Weinstock G."/>
            <person name="Elsik C.G."/>
            <person name="Reese J.T."/>
            <person name="Elhaik E."/>
            <person name="Landan G."/>
            <person name="Graur D."/>
            <person name="Arensburger P."/>
            <person name="Atkinson P."/>
            <person name="Beeman R.W."/>
            <person name="Beidler J."/>
            <person name="Brown S.J."/>
            <person name="Demuth J.P."/>
            <person name="Drury D.W."/>
            <person name="Du Y.Z."/>
            <person name="Fujiwara H."/>
            <person name="Lorenzen M."/>
            <person name="Maselli V."/>
            <person name="Osanai M."/>
            <person name="Park Y."/>
            <person name="Robertson H.M."/>
            <person name="Tu Z."/>
            <person name="Wang J.J."/>
            <person name="Wang S."/>
            <person name="Richards S."/>
            <person name="Song H."/>
            <person name="Zhang L."/>
            <person name="Sodergren E."/>
            <person name="Werner D."/>
            <person name="Stanke M."/>
            <person name="Morgenstern B."/>
            <person name="Solovyev V."/>
            <person name="Kosarev P."/>
            <person name="Brown G."/>
            <person name="Chen H.C."/>
            <person name="Ermolaeva O."/>
            <person name="Hlavina W."/>
            <person name="Kapustin Y."/>
            <person name="Kiryutin B."/>
            <person name="Kitts P."/>
            <person name="Maglott D."/>
            <person name="Pruitt K."/>
            <person name="Sapojnikov V."/>
            <person name="Souvorov A."/>
            <person name="Mackey A.J."/>
            <person name="Waterhouse R.M."/>
            <person name="Wyder S."/>
            <person name="Zdobnov E.M."/>
            <person name="Zdobnov E.M."/>
            <person name="Wyder S."/>
            <person name="Kriventseva E.V."/>
            <person name="Kadowaki T."/>
            <person name="Bork P."/>
            <person name="Aranda M."/>
            <person name="Bao R."/>
            <person name="Beermann A."/>
            <person name="Berns N."/>
            <person name="Bolognesi R."/>
            <person name="Bonneton F."/>
            <person name="Bopp D."/>
            <person name="Brown S.J."/>
            <person name="Bucher G."/>
            <person name="Butts T."/>
            <person name="Chaumot A."/>
            <person name="Denell R.E."/>
            <person name="Ferrier D.E."/>
            <person name="Friedrich M."/>
            <person name="Gordon C.M."/>
            <person name="Jindra M."/>
            <person name="Klingler M."/>
            <person name="Lan Q."/>
            <person name="Lattorff H.M."/>
            <person name="Laudet V."/>
            <person name="von Levetsow C."/>
            <person name="Liu Z."/>
            <person name="Lutz R."/>
            <person name="Lynch J.A."/>
            <person name="da Fonseca R.N."/>
            <person name="Posnien N."/>
            <person name="Reuter R."/>
            <person name="Roth S."/>
            <person name="Savard J."/>
            <person name="Schinko J.B."/>
            <person name="Schmitt C."/>
            <person name="Schoppmeier M."/>
            <person name="Schroder R."/>
            <person name="Shippy T.D."/>
            <person name="Simonnet F."/>
            <person name="Marques-Souza H."/>
            <person name="Tautz D."/>
            <person name="Tomoyasu Y."/>
            <person name="Trauner J."/>
            <person name="Van der Zee M."/>
            <person name="Vervoort M."/>
            <person name="Wittkopp N."/>
            <person name="Wimmer E.A."/>
            <person name="Yang X."/>
            <person name="Jones A.K."/>
            <person name="Sattelle D.B."/>
            <person name="Ebert P.R."/>
            <person name="Nelson D."/>
            <person name="Scott J.G."/>
            <person name="Beeman R.W."/>
            <person name="Muthukrishnan S."/>
            <person name="Kramer K.J."/>
            <person name="Arakane Y."/>
            <person name="Beeman R.W."/>
            <person name="Zhu Q."/>
            <person name="Hogenkamp D."/>
            <person name="Dixit R."/>
            <person name="Oppert B."/>
            <person name="Jiang H."/>
            <person name="Zou Z."/>
            <person name="Marshall J."/>
            <person name="Elpidina E."/>
            <person name="Vinokurov K."/>
            <person name="Oppert C."/>
            <person name="Zou Z."/>
            <person name="Evans J."/>
            <person name="Lu Z."/>
            <person name="Zhao P."/>
            <person name="Sumathipala N."/>
            <person name="Altincicek B."/>
            <person name="Vilcinskas A."/>
            <person name="Williams M."/>
            <person name="Hultmark D."/>
            <person name="Hetru C."/>
            <person name="Jiang H."/>
            <person name="Grimmelikhuijzen C.J."/>
            <person name="Hauser F."/>
            <person name="Cazzamali G."/>
            <person name="Williamson M."/>
            <person name="Park Y."/>
            <person name="Li B."/>
            <person name="Tanaka Y."/>
            <person name="Predel R."/>
            <person name="Neupert S."/>
            <person name="Schachtner J."/>
            <person name="Verleyen P."/>
            <person name="Raible F."/>
            <person name="Bork P."/>
            <person name="Friedrich M."/>
            <person name="Walden K.K."/>
            <person name="Robertson H.M."/>
            <person name="Angeli S."/>
            <person name="Foret S."/>
            <person name="Bucher G."/>
            <person name="Schuetz S."/>
            <person name="Maleszka R."/>
            <person name="Wimmer E.A."/>
            <person name="Beeman R.W."/>
            <person name="Lorenzen M."/>
            <person name="Tomoyasu Y."/>
            <person name="Miller S.C."/>
            <person name="Grossmann D."/>
            <person name="Bucher G."/>
        </authorList>
    </citation>
    <scope>NUCLEOTIDE SEQUENCE [LARGE SCALE GENOMIC DNA]</scope>
    <source>
        <strain evidence="7 8">Georgia GA2</strain>
    </source>
</reference>
<dbReference type="Pfam" id="PF00067">
    <property type="entry name" value="p450"/>
    <property type="match status" value="1"/>
</dbReference>
<feature type="transmembrane region" description="Helical" evidence="6">
    <location>
        <begin position="25"/>
        <end position="46"/>
    </location>
</feature>
<dbReference type="STRING" id="7070.D6X1E7"/>
<dbReference type="InParanoid" id="D6X1E7"/>
<evidence type="ECO:0000313" key="7">
    <source>
        <dbReference type="EMBL" id="EFA10665.2"/>
    </source>
</evidence>
<dbReference type="PANTHER" id="PTHR24300">
    <property type="entry name" value="CYTOCHROME P450 508A4-RELATED"/>
    <property type="match status" value="1"/>
</dbReference>
<dbReference type="Gene3D" id="1.10.630.10">
    <property type="entry name" value="Cytochrome P450"/>
    <property type="match status" value="1"/>
</dbReference>
<dbReference type="GO" id="GO:0005506">
    <property type="term" value="F:iron ion binding"/>
    <property type="evidence" value="ECO:0007669"/>
    <property type="project" value="InterPro"/>
</dbReference>
<dbReference type="InterPro" id="IPR050182">
    <property type="entry name" value="Cytochrome_P450_fam2"/>
</dbReference>
<evidence type="ECO:0000313" key="8">
    <source>
        <dbReference type="Proteomes" id="UP000007266"/>
    </source>
</evidence>
<dbReference type="GO" id="GO:0020037">
    <property type="term" value="F:heme binding"/>
    <property type="evidence" value="ECO:0000318"/>
    <property type="project" value="GO_Central"/>
</dbReference>
<dbReference type="InterPro" id="IPR002401">
    <property type="entry name" value="Cyt_P450_E_grp-I"/>
</dbReference>
<keyword evidence="8" id="KW-1185">Reference proteome</keyword>
<keyword evidence="6" id="KW-1133">Transmembrane helix</keyword>